<organism evidence="10 11">
    <name type="scientific">Papilio xuthus</name>
    <name type="common">Asian swallowtail butterfly</name>
    <dbReference type="NCBI Taxonomy" id="66420"/>
    <lineage>
        <taxon>Eukaryota</taxon>
        <taxon>Metazoa</taxon>
        <taxon>Ecdysozoa</taxon>
        <taxon>Arthropoda</taxon>
        <taxon>Hexapoda</taxon>
        <taxon>Insecta</taxon>
        <taxon>Pterygota</taxon>
        <taxon>Neoptera</taxon>
        <taxon>Endopterygota</taxon>
        <taxon>Lepidoptera</taxon>
        <taxon>Glossata</taxon>
        <taxon>Ditrysia</taxon>
        <taxon>Papilionoidea</taxon>
        <taxon>Papilionidae</taxon>
        <taxon>Papilioninae</taxon>
        <taxon>Papilio</taxon>
    </lineage>
</organism>
<dbReference type="EMBL" id="KQ459460">
    <property type="protein sequence ID" value="KPJ00783.1"/>
    <property type="molecule type" value="Genomic_DNA"/>
</dbReference>
<feature type="transmembrane region" description="Helical" evidence="8">
    <location>
        <begin position="303"/>
        <end position="326"/>
    </location>
</feature>
<keyword evidence="7 8" id="KW-0472">Membrane</keyword>
<name>A0A194Q5G2_PAPXU</name>
<feature type="transmembrane region" description="Helical" evidence="8">
    <location>
        <begin position="82"/>
        <end position="100"/>
    </location>
</feature>
<dbReference type="PROSITE" id="PS50850">
    <property type="entry name" value="MFS"/>
    <property type="match status" value="1"/>
</dbReference>
<feature type="domain" description="Major facilitator superfamily (MFS) profile" evidence="9">
    <location>
        <begin position="1"/>
        <end position="495"/>
    </location>
</feature>
<dbReference type="InterPro" id="IPR050549">
    <property type="entry name" value="MFS_Trehalose_Transporter"/>
</dbReference>
<keyword evidence="6 8" id="KW-1133">Transmembrane helix</keyword>
<evidence type="ECO:0000259" key="9">
    <source>
        <dbReference type="PROSITE" id="PS50850"/>
    </source>
</evidence>
<feature type="transmembrane region" description="Helical" evidence="8">
    <location>
        <begin position="53"/>
        <end position="70"/>
    </location>
</feature>
<dbReference type="Pfam" id="PF00083">
    <property type="entry name" value="Sugar_tr"/>
    <property type="match status" value="1"/>
</dbReference>
<dbReference type="Pfam" id="PF07690">
    <property type="entry name" value="MFS_1"/>
    <property type="match status" value="1"/>
</dbReference>
<evidence type="ECO:0000313" key="11">
    <source>
        <dbReference type="Proteomes" id="UP000053268"/>
    </source>
</evidence>
<feature type="transmembrane region" description="Helical" evidence="8">
    <location>
        <begin position="346"/>
        <end position="365"/>
    </location>
</feature>
<dbReference type="InterPro" id="IPR011701">
    <property type="entry name" value="MFS"/>
</dbReference>
<evidence type="ECO:0000313" key="10">
    <source>
        <dbReference type="EMBL" id="KPJ00783.1"/>
    </source>
</evidence>
<evidence type="ECO:0000256" key="7">
    <source>
        <dbReference type="ARBA" id="ARBA00023136"/>
    </source>
</evidence>
<keyword evidence="11" id="KW-1185">Reference proteome</keyword>
<dbReference type="InterPro" id="IPR020846">
    <property type="entry name" value="MFS_dom"/>
</dbReference>
<evidence type="ECO:0000256" key="5">
    <source>
        <dbReference type="ARBA" id="ARBA00022692"/>
    </source>
</evidence>
<keyword evidence="4" id="KW-0762">Sugar transport</keyword>
<dbReference type="GO" id="GO:0022857">
    <property type="term" value="F:transmembrane transporter activity"/>
    <property type="evidence" value="ECO:0007669"/>
    <property type="project" value="InterPro"/>
</dbReference>
<evidence type="ECO:0000256" key="6">
    <source>
        <dbReference type="ARBA" id="ARBA00022989"/>
    </source>
</evidence>
<keyword evidence="3" id="KW-1003">Cell membrane</keyword>
<dbReference type="PANTHER" id="PTHR48021">
    <property type="match status" value="1"/>
</dbReference>
<evidence type="ECO:0000256" key="2">
    <source>
        <dbReference type="ARBA" id="ARBA00022448"/>
    </source>
</evidence>
<dbReference type="Gene3D" id="1.20.1250.20">
    <property type="entry name" value="MFS general substrate transporter like domains"/>
    <property type="match status" value="2"/>
</dbReference>
<evidence type="ECO:0000256" key="8">
    <source>
        <dbReference type="SAM" id="Phobius"/>
    </source>
</evidence>
<feature type="transmembrane region" description="Helical" evidence="8">
    <location>
        <begin position="191"/>
        <end position="210"/>
    </location>
</feature>
<evidence type="ECO:0000256" key="1">
    <source>
        <dbReference type="ARBA" id="ARBA00004651"/>
    </source>
</evidence>
<comment type="subcellular location">
    <subcellularLocation>
        <location evidence="1">Cell membrane</location>
        <topology evidence="1">Multi-pass membrane protein</topology>
    </subcellularLocation>
</comment>
<proteinExistence type="predicted"/>
<evidence type="ECO:0000256" key="4">
    <source>
        <dbReference type="ARBA" id="ARBA00022597"/>
    </source>
</evidence>
<evidence type="ECO:0000256" key="3">
    <source>
        <dbReference type="ARBA" id="ARBA00022475"/>
    </source>
</evidence>
<dbReference type="InterPro" id="IPR036259">
    <property type="entry name" value="MFS_trans_sf"/>
</dbReference>
<dbReference type="FunFam" id="1.20.1250.20:FF:000218">
    <property type="entry name" value="facilitated trehalose transporter Tret1"/>
    <property type="match status" value="1"/>
</dbReference>
<dbReference type="STRING" id="66420.A0A194Q5G2"/>
<feature type="transmembrane region" description="Helical" evidence="8">
    <location>
        <begin position="216"/>
        <end position="236"/>
    </location>
</feature>
<accession>A0A194Q5G2</accession>
<gene>
    <name evidence="10" type="ORF">RR46_07622</name>
</gene>
<keyword evidence="5 8" id="KW-0812">Transmembrane</keyword>
<feature type="transmembrane region" description="Helical" evidence="8">
    <location>
        <begin position="372"/>
        <end position="393"/>
    </location>
</feature>
<dbReference type="PANTHER" id="PTHR48021:SF33">
    <property type="entry name" value="AT22075P-RELATED"/>
    <property type="match status" value="1"/>
</dbReference>
<feature type="transmembrane region" description="Helical" evidence="8">
    <location>
        <begin position="467"/>
        <end position="491"/>
    </location>
</feature>
<feature type="transmembrane region" description="Helical" evidence="8">
    <location>
        <begin position="399"/>
        <end position="419"/>
    </location>
</feature>
<reference evidence="10 11" key="1">
    <citation type="journal article" date="2015" name="Nat. Commun.">
        <title>Outbred genome sequencing and CRISPR/Cas9 gene editing in butterflies.</title>
        <authorList>
            <person name="Li X."/>
            <person name="Fan D."/>
            <person name="Zhang W."/>
            <person name="Liu G."/>
            <person name="Zhang L."/>
            <person name="Zhao L."/>
            <person name="Fang X."/>
            <person name="Chen L."/>
            <person name="Dong Y."/>
            <person name="Chen Y."/>
            <person name="Ding Y."/>
            <person name="Zhao R."/>
            <person name="Feng M."/>
            <person name="Zhu Y."/>
            <person name="Feng Y."/>
            <person name="Jiang X."/>
            <person name="Zhu D."/>
            <person name="Xiang H."/>
            <person name="Feng X."/>
            <person name="Li S."/>
            <person name="Wang J."/>
            <person name="Zhang G."/>
            <person name="Kronforst M.R."/>
            <person name="Wang W."/>
        </authorList>
    </citation>
    <scope>NUCLEOTIDE SEQUENCE [LARGE SCALE GENOMIC DNA]</scope>
    <source>
        <strain evidence="10">Ya'a_city_454_Px</strain>
        <tissue evidence="10">Whole body</tissue>
    </source>
</reference>
<dbReference type="SUPFAM" id="SSF103473">
    <property type="entry name" value="MFS general substrate transporter"/>
    <property type="match status" value="1"/>
</dbReference>
<keyword evidence="2" id="KW-0813">Transport</keyword>
<feature type="transmembrane region" description="Helical" evidence="8">
    <location>
        <begin position="155"/>
        <end position="179"/>
    </location>
</feature>
<dbReference type="Proteomes" id="UP000053268">
    <property type="component" value="Unassembled WGS sequence"/>
</dbReference>
<dbReference type="InterPro" id="IPR005828">
    <property type="entry name" value="MFS_sugar_transport-like"/>
</dbReference>
<dbReference type="GO" id="GO:0005886">
    <property type="term" value="C:plasma membrane"/>
    <property type="evidence" value="ECO:0007669"/>
    <property type="project" value="UniProtKB-SubCell"/>
</dbReference>
<dbReference type="AlphaFoldDB" id="A0A194Q5G2"/>
<sequence length="523" mass="58195">MIKKGVVTEMTIDQSVTIPLLSFGMVQGWLSPMISVLQSPEGPSPEPFTSTDISWVTSVTYITAIIFGAPMGYLTDRYGRKIMTLITTLSLIAIADVFGLRSLRFSIPSDRLLICHLLLQGFIIISPLYDPTEGLGAYPKLGAYWQIKLLSLEPWAVILARGIAGIPCSACYIVLPIYLKEISDIDLRGALGSLLILNRNIGYLASYIGADLLEPTTLLWIGLLVPTVMFFIFLLMPETPEFLVKQGKVDEAKTVLAWLRGVSTLDRKVEEEVESIVKAEKRTQSDTKSVWGIILKDKPTFKAFIITLVIKITQQFDGYLIVLIYAGFVFERAADYISLKLSPNKQIIMIGVVQLLGSIVATCIVEKTGRKLLLITTSLAMGVGMLTLSAWFYVTAEGIWLPGWLPVLAMCVCIFADAAGFQPISYIIITDLFTFQLRGTVSSFANICAKLSNFVQMKWFKNLSELIGIHWTLLFFAIVCFAASFYTVIFFPETRNKTVDEIYAKLSRRKKKDNEEDVSKSGP</sequence>
<protein>
    <submittedName>
        <fullName evidence="10">Facilitated trehalose transporter Tret1</fullName>
    </submittedName>
</protein>